<comment type="caution">
    <text evidence="1">The sequence shown here is derived from an EMBL/GenBank/DDBJ whole genome shotgun (WGS) entry which is preliminary data.</text>
</comment>
<organism evidence="1 2">
    <name type="scientific">Dreissena polymorpha</name>
    <name type="common">Zebra mussel</name>
    <name type="synonym">Mytilus polymorpha</name>
    <dbReference type="NCBI Taxonomy" id="45954"/>
    <lineage>
        <taxon>Eukaryota</taxon>
        <taxon>Metazoa</taxon>
        <taxon>Spiralia</taxon>
        <taxon>Lophotrochozoa</taxon>
        <taxon>Mollusca</taxon>
        <taxon>Bivalvia</taxon>
        <taxon>Autobranchia</taxon>
        <taxon>Heteroconchia</taxon>
        <taxon>Euheterodonta</taxon>
        <taxon>Imparidentia</taxon>
        <taxon>Neoheterodontei</taxon>
        <taxon>Myida</taxon>
        <taxon>Dreissenoidea</taxon>
        <taxon>Dreissenidae</taxon>
        <taxon>Dreissena</taxon>
    </lineage>
</organism>
<proteinExistence type="predicted"/>
<evidence type="ECO:0000313" key="2">
    <source>
        <dbReference type="Proteomes" id="UP000828390"/>
    </source>
</evidence>
<dbReference type="AlphaFoldDB" id="A0A9D4J2K0"/>
<protein>
    <submittedName>
        <fullName evidence="1">Uncharacterized protein</fullName>
    </submittedName>
</protein>
<reference evidence="1" key="1">
    <citation type="journal article" date="2019" name="bioRxiv">
        <title>The Genome of the Zebra Mussel, Dreissena polymorpha: A Resource for Invasive Species Research.</title>
        <authorList>
            <person name="McCartney M.A."/>
            <person name="Auch B."/>
            <person name="Kono T."/>
            <person name="Mallez S."/>
            <person name="Zhang Y."/>
            <person name="Obille A."/>
            <person name="Becker A."/>
            <person name="Abrahante J.E."/>
            <person name="Garbe J."/>
            <person name="Badalamenti J.P."/>
            <person name="Herman A."/>
            <person name="Mangelson H."/>
            <person name="Liachko I."/>
            <person name="Sullivan S."/>
            <person name="Sone E.D."/>
            <person name="Koren S."/>
            <person name="Silverstein K.A.T."/>
            <person name="Beckman K.B."/>
            <person name="Gohl D.M."/>
        </authorList>
    </citation>
    <scope>NUCLEOTIDE SEQUENCE</scope>
    <source>
        <strain evidence="1">Duluth1</strain>
        <tissue evidence="1">Whole animal</tissue>
    </source>
</reference>
<reference evidence="1" key="2">
    <citation type="submission" date="2020-11" db="EMBL/GenBank/DDBJ databases">
        <authorList>
            <person name="McCartney M.A."/>
            <person name="Auch B."/>
            <person name="Kono T."/>
            <person name="Mallez S."/>
            <person name="Becker A."/>
            <person name="Gohl D.M."/>
            <person name="Silverstein K.A.T."/>
            <person name="Koren S."/>
            <person name="Bechman K.B."/>
            <person name="Herman A."/>
            <person name="Abrahante J.E."/>
            <person name="Garbe J."/>
        </authorList>
    </citation>
    <scope>NUCLEOTIDE SEQUENCE</scope>
    <source>
        <strain evidence="1">Duluth1</strain>
        <tissue evidence="1">Whole animal</tissue>
    </source>
</reference>
<keyword evidence="2" id="KW-1185">Reference proteome</keyword>
<name>A0A9D4J2K0_DREPO</name>
<dbReference type="Proteomes" id="UP000828390">
    <property type="component" value="Unassembled WGS sequence"/>
</dbReference>
<evidence type="ECO:0000313" key="1">
    <source>
        <dbReference type="EMBL" id="KAH3793489.1"/>
    </source>
</evidence>
<sequence length="81" mass="9098">MLIISKSGRQLDIKDTISNCELLEVNKTLKKSNGSLKTCHNKHELRKALEEYDADVIDVPSITTERDDSRQLIVDGMGVVQ</sequence>
<accession>A0A9D4J2K0</accession>
<gene>
    <name evidence="1" type="ORF">DPMN_147001</name>
</gene>
<dbReference type="EMBL" id="JAIWYP010000007">
    <property type="protein sequence ID" value="KAH3793489.1"/>
    <property type="molecule type" value="Genomic_DNA"/>
</dbReference>